<reference evidence="1" key="2">
    <citation type="journal article" date="2015" name="Data Brief">
        <title>Shoot transcriptome of the giant reed, Arundo donax.</title>
        <authorList>
            <person name="Barrero R.A."/>
            <person name="Guerrero F.D."/>
            <person name="Moolhuijzen P."/>
            <person name="Goolsby J.A."/>
            <person name="Tidwell J."/>
            <person name="Bellgard S.E."/>
            <person name="Bellgard M.I."/>
        </authorList>
    </citation>
    <scope>NUCLEOTIDE SEQUENCE</scope>
    <source>
        <tissue evidence="1">Shoot tissue taken approximately 20 cm above the soil surface</tissue>
    </source>
</reference>
<sequence>MKNLLVTMMDRIYSLSFGLERSNFESCWRFFIWL</sequence>
<reference evidence="1" key="1">
    <citation type="submission" date="2014-09" db="EMBL/GenBank/DDBJ databases">
        <authorList>
            <person name="Magalhaes I.L.F."/>
            <person name="Oliveira U."/>
            <person name="Santos F.R."/>
            <person name="Vidigal T.H.D.A."/>
            <person name="Brescovit A.D."/>
            <person name="Santos A.J."/>
        </authorList>
    </citation>
    <scope>NUCLEOTIDE SEQUENCE</scope>
    <source>
        <tissue evidence="1">Shoot tissue taken approximately 20 cm above the soil surface</tissue>
    </source>
</reference>
<protein>
    <submittedName>
        <fullName evidence="1">Uncharacterized protein</fullName>
    </submittedName>
</protein>
<organism evidence="1">
    <name type="scientific">Arundo donax</name>
    <name type="common">Giant reed</name>
    <name type="synonym">Donax arundinaceus</name>
    <dbReference type="NCBI Taxonomy" id="35708"/>
    <lineage>
        <taxon>Eukaryota</taxon>
        <taxon>Viridiplantae</taxon>
        <taxon>Streptophyta</taxon>
        <taxon>Embryophyta</taxon>
        <taxon>Tracheophyta</taxon>
        <taxon>Spermatophyta</taxon>
        <taxon>Magnoliopsida</taxon>
        <taxon>Liliopsida</taxon>
        <taxon>Poales</taxon>
        <taxon>Poaceae</taxon>
        <taxon>PACMAD clade</taxon>
        <taxon>Arundinoideae</taxon>
        <taxon>Arundineae</taxon>
        <taxon>Arundo</taxon>
    </lineage>
</organism>
<proteinExistence type="predicted"/>
<accession>A0A0A9AR97</accession>
<evidence type="ECO:0000313" key="1">
    <source>
        <dbReference type="EMBL" id="JAD52403.1"/>
    </source>
</evidence>
<name>A0A0A9AR97_ARUDO</name>
<dbReference type="AlphaFoldDB" id="A0A0A9AR97"/>
<dbReference type="EMBL" id="GBRH01245492">
    <property type="protein sequence ID" value="JAD52403.1"/>
    <property type="molecule type" value="Transcribed_RNA"/>
</dbReference>